<sequence>MKVTYNWLKEFVDFDQSPEQLADLLTMLGLEVEGMENYGAGMDQVVVAVVEEKRQHPNADKLSVCRVNNGREIVDVVCGAQNFKAGDIVALAQIGAVLPGDFKIKRSKIRGEESCGMLCSEKELGLAEESAGIMILPPTLVPGTPVFESLGLKDTFFEIGLTPNRADCLSVIGVAREIAAKIGTSVKCNRIAVPEHGPSINSSITVSVEDSELCPRYAARAVHGCRIAPSPEWLVNRLAAVGVRSINNVVDVTNLVMMELGQPLHAFDCDQLVDSRIVVRRALEGEIFTTLDSQQRVLVASDLVICDAGGPVALAGIMGGENSEINDSTTSILLESAWFKPAAIRTTSKRLGLHTESSHRFERGTDIDGVIRALDRAAALVAELAGGTVAQGFIDVYPVKSVPPAISFRPERANALLGIKLSSKVMIDILRGLECSVTEMTDGILMVTPPSYRIDIEREIDLVEEIARLNGYDNIPASMPIARVISDRPSLHQRLESMLRNILVAHGMNEIINFSFTTPDAADKLLMSDVDPRRSVIKLANPLVEEQSVMRTSLIPGLLEAVAKNISHRSLDLRLFEMRRVYINRQNEEMPHEPIYLVGAFTGAREREGWGNSRDSIDFYDAKGVVENLLEELHISNVKWVVDTPETFYHPGKSCSIMVGKERLGTIGEIHPTVQKNFGLEKPVFCFELYFEKLVVLHRLKAAIVVPSRFPDSTRDLAMLASDCLSAEKILETVKGIKAQEIEHAEIFDVYKGAGIPTGFKSIAIRIRYRSYDRTLTDDEINIIHSRITENLVSKLKVSIR</sequence>
<dbReference type="InterPro" id="IPR005121">
    <property type="entry name" value="Fdx_antiC-bd"/>
</dbReference>
<dbReference type="Pfam" id="PF01588">
    <property type="entry name" value="tRNA_bind"/>
    <property type="match status" value="1"/>
</dbReference>
<dbReference type="Proteomes" id="UP000784128">
    <property type="component" value="Unassembled WGS sequence"/>
</dbReference>
<evidence type="ECO:0000256" key="12">
    <source>
        <dbReference type="ARBA" id="ARBA00022917"/>
    </source>
</evidence>
<dbReference type="CDD" id="cd02796">
    <property type="entry name" value="tRNA_bind_bactPheRS"/>
    <property type="match status" value="1"/>
</dbReference>
<dbReference type="NCBIfam" id="NF045760">
    <property type="entry name" value="YtpR"/>
    <property type="match status" value="1"/>
</dbReference>
<organism evidence="20 21">
    <name type="scientific">Pelotalea chapellei</name>
    <dbReference type="NCBI Taxonomy" id="44671"/>
    <lineage>
        <taxon>Bacteria</taxon>
        <taxon>Pseudomonadati</taxon>
        <taxon>Thermodesulfobacteriota</taxon>
        <taxon>Desulfuromonadia</taxon>
        <taxon>Geobacterales</taxon>
        <taxon>Geobacteraceae</taxon>
        <taxon>Pelotalea</taxon>
    </lineage>
</organism>
<keyword evidence="8 15" id="KW-0547">Nucleotide-binding</keyword>
<keyword evidence="5 16" id="KW-0820">tRNA-binding</keyword>
<evidence type="ECO:0000256" key="5">
    <source>
        <dbReference type="ARBA" id="ARBA00022555"/>
    </source>
</evidence>
<keyword evidence="7 15" id="KW-0479">Metal-binding</keyword>
<evidence type="ECO:0000256" key="15">
    <source>
        <dbReference type="HAMAP-Rule" id="MF_00283"/>
    </source>
</evidence>
<evidence type="ECO:0000259" key="17">
    <source>
        <dbReference type="PROSITE" id="PS50886"/>
    </source>
</evidence>
<dbReference type="SUPFAM" id="SSF46955">
    <property type="entry name" value="Putative DNA-binding domain"/>
    <property type="match status" value="1"/>
</dbReference>
<dbReference type="SUPFAM" id="SSF54991">
    <property type="entry name" value="Anticodon-binding domain of PheRS"/>
    <property type="match status" value="1"/>
</dbReference>
<dbReference type="InterPro" id="IPR012340">
    <property type="entry name" value="NA-bd_OB-fold"/>
</dbReference>
<dbReference type="SUPFAM" id="SSF55681">
    <property type="entry name" value="Class II aaRS and biotin synthetases"/>
    <property type="match status" value="1"/>
</dbReference>
<dbReference type="HAMAP" id="MF_00283">
    <property type="entry name" value="Phe_tRNA_synth_beta1"/>
    <property type="match status" value="1"/>
</dbReference>
<proteinExistence type="inferred from homology"/>
<dbReference type="Pfam" id="PF03147">
    <property type="entry name" value="FDX-ACB"/>
    <property type="match status" value="1"/>
</dbReference>
<reference evidence="20 21" key="1">
    <citation type="submission" date="2021-05" db="EMBL/GenBank/DDBJ databases">
        <title>The draft genome of Geobacter chapellei DSM 13688.</title>
        <authorList>
            <person name="Xu Z."/>
            <person name="Masuda Y."/>
            <person name="Itoh H."/>
            <person name="Senoo K."/>
        </authorList>
    </citation>
    <scope>NUCLEOTIDE SEQUENCE [LARGE SCALE GENOMIC DNA]</scope>
    <source>
        <strain evidence="20 21">DSM 13688</strain>
    </source>
</reference>
<dbReference type="PROSITE" id="PS51483">
    <property type="entry name" value="B5"/>
    <property type="match status" value="1"/>
</dbReference>
<dbReference type="InterPro" id="IPR020825">
    <property type="entry name" value="Phe-tRNA_synthase-like_B3/B4"/>
</dbReference>
<comment type="similarity">
    <text evidence="2 15">Belongs to the phenylalanyl-tRNA synthetase beta subunit family. Type 1 subfamily.</text>
</comment>
<dbReference type="GO" id="GO:0004826">
    <property type="term" value="F:phenylalanine-tRNA ligase activity"/>
    <property type="evidence" value="ECO:0007669"/>
    <property type="project" value="UniProtKB-EC"/>
</dbReference>
<dbReference type="InterPro" id="IPR045060">
    <property type="entry name" value="Phe-tRNA-ligase_IIc_bsu"/>
</dbReference>
<evidence type="ECO:0000256" key="2">
    <source>
        <dbReference type="ARBA" id="ARBA00008653"/>
    </source>
</evidence>
<name>A0ABS5U3W6_9BACT</name>
<keyword evidence="6 15" id="KW-0436">Ligase</keyword>
<evidence type="ECO:0000256" key="14">
    <source>
        <dbReference type="ARBA" id="ARBA00049255"/>
    </source>
</evidence>
<dbReference type="InterPro" id="IPR005147">
    <property type="entry name" value="tRNA_synthase_B5-dom"/>
</dbReference>
<evidence type="ECO:0000256" key="7">
    <source>
        <dbReference type="ARBA" id="ARBA00022723"/>
    </source>
</evidence>
<comment type="caution">
    <text evidence="20">The sequence shown here is derived from an EMBL/GenBank/DDBJ whole genome shotgun (WGS) entry which is preliminary data.</text>
</comment>
<dbReference type="EC" id="6.1.1.20" evidence="15"/>
<feature type="domain" description="B5" evidence="19">
    <location>
        <begin position="401"/>
        <end position="477"/>
    </location>
</feature>
<dbReference type="PANTHER" id="PTHR10947:SF0">
    <property type="entry name" value="PHENYLALANINE--TRNA LIGASE BETA SUBUNIT"/>
    <property type="match status" value="1"/>
</dbReference>
<dbReference type="InterPro" id="IPR033714">
    <property type="entry name" value="tRNA_bind_bactPheRS"/>
</dbReference>
<keyword evidence="11 16" id="KW-0694">RNA-binding</keyword>
<feature type="domain" description="TRNA-binding" evidence="17">
    <location>
        <begin position="39"/>
        <end position="147"/>
    </location>
</feature>
<dbReference type="EMBL" id="JAHDYS010000001">
    <property type="protein sequence ID" value="MBT1070367.1"/>
    <property type="molecule type" value="Genomic_DNA"/>
</dbReference>
<evidence type="ECO:0000256" key="16">
    <source>
        <dbReference type="PROSITE-ProRule" id="PRU00209"/>
    </source>
</evidence>
<evidence type="ECO:0000256" key="4">
    <source>
        <dbReference type="ARBA" id="ARBA00022490"/>
    </source>
</evidence>
<comment type="subunit">
    <text evidence="3 15">Tetramer of two alpha and two beta subunits.</text>
</comment>
<dbReference type="SMART" id="SM00896">
    <property type="entry name" value="FDX-ACB"/>
    <property type="match status" value="1"/>
</dbReference>
<dbReference type="PROSITE" id="PS50886">
    <property type="entry name" value="TRBD"/>
    <property type="match status" value="1"/>
</dbReference>
<protein>
    <recommendedName>
        <fullName evidence="15">Phenylalanine--tRNA ligase beta subunit</fullName>
        <ecNumber evidence="15">6.1.1.20</ecNumber>
    </recommendedName>
    <alternativeName>
        <fullName evidence="15">Phenylalanyl-tRNA synthetase beta subunit</fullName>
        <shortName evidence="15">PheRS</shortName>
    </alternativeName>
</protein>
<dbReference type="InterPro" id="IPR004532">
    <property type="entry name" value="Phe-tRNA-ligase_IIc_bsu_bact"/>
</dbReference>
<evidence type="ECO:0000313" key="21">
    <source>
        <dbReference type="Proteomes" id="UP000784128"/>
    </source>
</evidence>
<dbReference type="PROSITE" id="PS51447">
    <property type="entry name" value="FDX_ACB"/>
    <property type="match status" value="1"/>
</dbReference>
<feature type="binding site" evidence="15">
    <location>
        <position position="455"/>
    </location>
    <ligand>
        <name>Mg(2+)</name>
        <dbReference type="ChEBI" id="CHEBI:18420"/>
        <note>shared with alpha subunit</note>
    </ligand>
</feature>
<dbReference type="SUPFAM" id="SSF56037">
    <property type="entry name" value="PheT/TilS domain"/>
    <property type="match status" value="1"/>
</dbReference>
<dbReference type="Pfam" id="PF03484">
    <property type="entry name" value="B5"/>
    <property type="match status" value="1"/>
</dbReference>
<evidence type="ECO:0000256" key="1">
    <source>
        <dbReference type="ARBA" id="ARBA00004496"/>
    </source>
</evidence>
<comment type="cofactor">
    <cofactor evidence="15">
        <name>Mg(2+)</name>
        <dbReference type="ChEBI" id="CHEBI:18420"/>
    </cofactor>
    <text evidence="15">Binds 2 magnesium ions per tetramer.</text>
</comment>
<evidence type="ECO:0000256" key="3">
    <source>
        <dbReference type="ARBA" id="ARBA00011209"/>
    </source>
</evidence>
<evidence type="ECO:0000256" key="6">
    <source>
        <dbReference type="ARBA" id="ARBA00022598"/>
    </source>
</evidence>
<keyword evidence="13 15" id="KW-0030">Aminoacyl-tRNA synthetase</keyword>
<keyword evidence="9 15" id="KW-0067">ATP-binding</keyword>
<dbReference type="RefSeq" id="WP_214296070.1">
    <property type="nucleotide sequence ID" value="NZ_JAHDYS010000001.1"/>
</dbReference>
<feature type="domain" description="FDX-ACB" evidence="18">
    <location>
        <begin position="708"/>
        <end position="801"/>
    </location>
</feature>
<feature type="binding site" evidence="15">
    <location>
        <position position="461"/>
    </location>
    <ligand>
        <name>Mg(2+)</name>
        <dbReference type="ChEBI" id="CHEBI:18420"/>
        <note>shared with alpha subunit</note>
    </ligand>
</feature>
<keyword evidence="4 15" id="KW-0963">Cytoplasm</keyword>
<keyword evidence="10 15" id="KW-0460">Magnesium</keyword>
<dbReference type="SUPFAM" id="SSF50249">
    <property type="entry name" value="Nucleic acid-binding proteins"/>
    <property type="match status" value="1"/>
</dbReference>
<evidence type="ECO:0000259" key="18">
    <source>
        <dbReference type="PROSITE" id="PS51447"/>
    </source>
</evidence>
<dbReference type="Gene3D" id="3.50.40.10">
    <property type="entry name" value="Phenylalanyl-trna Synthetase, Chain B, domain 3"/>
    <property type="match status" value="1"/>
</dbReference>
<keyword evidence="12 15" id="KW-0648">Protein biosynthesis</keyword>
<evidence type="ECO:0000259" key="19">
    <source>
        <dbReference type="PROSITE" id="PS51483"/>
    </source>
</evidence>
<dbReference type="InterPro" id="IPR041616">
    <property type="entry name" value="PheRS_beta_core"/>
</dbReference>
<dbReference type="PANTHER" id="PTHR10947">
    <property type="entry name" value="PHENYLALANYL-TRNA SYNTHETASE BETA CHAIN AND LEUCINE-RICH REPEAT-CONTAINING PROTEIN 47"/>
    <property type="match status" value="1"/>
</dbReference>
<dbReference type="Gene3D" id="2.40.50.140">
    <property type="entry name" value="Nucleic acid-binding proteins"/>
    <property type="match status" value="1"/>
</dbReference>
<evidence type="ECO:0000256" key="8">
    <source>
        <dbReference type="ARBA" id="ARBA00022741"/>
    </source>
</evidence>
<evidence type="ECO:0000256" key="11">
    <source>
        <dbReference type="ARBA" id="ARBA00022884"/>
    </source>
</evidence>
<evidence type="ECO:0000256" key="9">
    <source>
        <dbReference type="ARBA" id="ARBA00022840"/>
    </source>
</evidence>
<dbReference type="Gene3D" id="3.30.56.10">
    <property type="match status" value="2"/>
</dbReference>
<dbReference type="Gene3D" id="3.30.930.10">
    <property type="entry name" value="Bira Bifunctional Protein, Domain 2"/>
    <property type="match status" value="1"/>
</dbReference>
<dbReference type="Gene3D" id="3.30.70.380">
    <property type="entry name" value="Ferrodoxin-fold anticodon-binding domain"/>
    <property type="match status" value="1"/>
</dbReference>
<feature type="binding site" evidence="15">
    <location>
        <position position="465"/>
    </location>
    <ligand>
        <name>Mg(2+)</name>
        <dbReference type="ChEBI" id="CHEBI:18420"/>
        <note>shared with alpha subunit</note>
    </ligand>
</feature>
<evidence type="ECO:0000256" key="13">
    <source>
        <dbReference type="ARBA" id="ARBA00023146"/>
    </source>
</evidence>
<dbReference type="SMART" id="SM00873">
    <property type="entry name" value="B3_4"/>
    <property type="match status" value="1"/>
</dbReference>
<dbReference type="Pfam" id="PF17759">
    <property type="entry name" value="tRNA_synthFbeta"/>
    <property type="match status" value="1"/>
</dbReference>
<dbReference type="NCBIfam" id="TIGR00472">
    <property type="entry name" value="pheT_bact"/>
    <property type="match status" value="1"/>
</dbReference>
<dbReference type="InterPro" id="IPR036690">
    <property type="entry name" value="Fdx_antiC-bd_sf"/>
</dbReference>
<dbReference type="InterPro" id="IPR009061">
    <property type="entry name" value="DNA-bd_dom_put_sf"/>
</dbReference>
<keyword evidence="21" id="KW-1185">Reference proteome</keyword>
<dbReference type="SMART" id="SM00874">
    <property type="entry name" value="B5"/>
    <property type="match status" value="1"/>
</dbReference>
<gene>
    <name evidence="15 20" type="primary">pheT</name>
    <name evidence="20" type="ORF">KJB30_01080</name>
</gene>
<evidence type="ECO:0000313" key="20">
    <source>
        <dbReference type="EMBL" id="MBT1070367.1"/>
    </source>
</evidence>
<dbReference type="CDD" id="cd00769">
    <property type="entry name" value="PheRS_beta_core"/>
    <property type="match status" value="1"/>
</dbReference>
<dbReference type="InterPro" id="IPR045864">
    <property type="entry name" value="aa-tRNA-synth_II/BPL/LPL"/>
</dbReference>
<comment type="subcellular location">
    <subcellularLocation>
        <location evidence="1 15">Cytoplasm</location>
    </subcellularLocation>
</comment>
<dbReference type="InterPro" id="IPR002547">
    <property type="entry name" value="tRNA-bd_dom"/>
</dbReference>
<dbReference type="InterPro" id="IPR005146">
    <property type="entry name" value="B3/B4_tRNA-bd"/>
</dbReference>
<feature type="binding site" evidence="15">
    <location>
        <position position="464"/>
    </location>
    <ligand>
        <name>Mg(2+)</name>
        <dbReference type="ChEBI" id="CHEBI:18420"/>
        <note>shared with alpha subunit</note>
    </ligand>
</feature>
<comment type="catalytic activity">
    <reaction evidence="14 15">
        <text>tRNA(Phe) + L-phenylalanine + ATP = L-phenylalanyl-tRNA(Phe) + AMP + diphosphate + H(+)</text>
        <dbReference type="Rhea" id="RHEA:19413"/>
        <dbReference type="Rhea" id="RHEA-COMP:9668"/>
        <dbReference type="Rhea" id="RHEA-COMP:9699"/>
        <dbReference type="ChEBI" id="CHEBI:15378"/>
        <dbReference type="ChEBI" id="CHEBI:30616"/>
        <dbReference type="ChEBI" id="CHEBI:33019"/>
        <dbReference type="ChEBI" id="CHEBI:58095"/>
        <dbReference type="ChEBI" id="CHEBI:78442"/>
        <dbReference type="ChEBI" id="CHEBI:78531"/>
        <dbReference type="ChEBI" id="CHEBI:456215"/>
        <dbReference type="EC" id="6.1.1.20"/>
    </reaction>
</comment>
<evidence type="ECO:0000256" key="10">
    <source>
        <dbReference type="ARBA" id="ARBA00022842"/>
    </source>
</evidence>
<accession>A0ABS5U3W6</accession>
<dbReference type="Pfam" id="PF03483">
    <property type="entry name" value="B3_4"/>
    <property type="match status" value="1"/>
</dbReference>